<organism evidence="1 2">
    <name type="scientific">Diphasiastrum complanatum</name>
    <name type="common">Issler's clubmoss</name>
    <name type="synonym">Lycopodium complanatum</name>
    <dbReference type="NCBI Taxonomy" id="34168"/>
    <lineage>
        <taxon>Eukaryota</taxon>
        <taxon>Viridiplantae</taxon>
        <taxon>Streptophyta</taxon>
        <taxon>Embryophyta</taxon>
        <taxon>Tracheophyta</taxon>
        <taxon>Lycopodiopsida</taxon>
        <taxon>Lycopodiales</taxon>
        <taxon>Lycopodiaceae</taxon>
        <taxon>Lycopodioideae</taxon>
        <taxon>Diphasiastrum</taxon>
    </lineage>
</organism>
<evidence type="ECO:0000313" key="2">
    <source>
        <dbReference type="Proteomes" id="UP001162992"/>
    </source>
</evidence>
<comment type="caution">
    <text evidence="1">The sequence shown here is derived from an EMBL/GenBank/DDBJ whole genome shotgun (WGS) entry which is preliminary data.</text>
</comment>
<protein>
    <submittedName>
        <fullName evidence="1">Uncharacterized protein</fullName>
    </submittedName>
</protein>
<name>A0ACC2BWJ5_DIPCM</name>
<dbReference type="EMBL" id="CM055104">
    <property type="protein sequence ID" value="KAJ7534135.1"/>
    <property type="molecule type" value="Genomic_DNA"/>
</dbReference>
<reference evidence="2" key="1">
    <citation type="journal article" date="2024" name="Proc. Natl. Acad. Sci. U.S.A.">
        <title>Extraordinary preservation of gene collinearity over three hundred million years revealed in homosporous lycophytes.</title>
        <authorList>
            <person name="Li C."/>
            <person name="Wickell D."/>
            <person name="Kuo L.Y."/>
            <person name="Chen X."/>
            <person name="Nie B."/>
            <person name="Liao X."/>
            <person name="Peng D."/>
            <person name="Ji J."/>
            <person name="Jenkins J."/>
            <person name="Williams M."/>
            <person name="Shu S."/>
            <person name="Plott C."/>
            <person name="Barry K."/>
            <person name="Rajasekar S."/>
            <person name="Grimwood J."/>
            <person name="Han X."/>
            <person name="Sun S."/>
            <person name="Hou Z."/>
            <person name="He W."/>
            <person name="Dai G."/>
            <person name="Sun C."/>
            <person name="Schmutz J."/>
            <person name="Leebens-Mack J.H."/>
            <person name="Li F.W."/>
            <person name="Wang L."/>
        </authorList>
    </citation>
    <scope>NUCLEOTIDE SEQUENCE [LARGE SCALE GENOMIC DNA]</scope>
    <source>
        <strain evidence="2">cv. PW_Plant_1</strain>
    </source>
</reference>
<gene>
    <name evidence="1" type="ORF">O6H91_13G081300</name>
</gene>
<keyword evidence="2" id="KW-1185">Reference proteome</keyword>
<proteinExistence type="predicted"/>
<dbReference type="Proteomes" id="UP001162992">
    <property type="component" value="Chromosome 13"/>
</dbReference>
<accession>A0ACC2BWJ5</accession>
<evidence type="ECO:0000313" key="1">
    <source>
        <dbReference type="EMBL" id="KAJ7534135.1"/>
    </source>
</evidence>
<sequence length="1184" mass="131948">MFYSQFILAKKGPLGTIWIAAHLERKLRRNQVTETNIGMSVDSILFPEVPIALRLSGHLLLGVVRIYSRKVNYLFHDCSEALVKIKQAFHSGVVDLPPEAATAPFHSITLPETFDLDEFELLPERESSLLAKSSVDHHVTSREQITLQDPLEDSVYLDSQFGLDERFADSDAARMGLDFDEDLLFGKSGNLVPSPAPTPPFEDVIPSTPADNVLDLQTMPATPADDALDFQPMDCDDQHEPSTPAIALDLMDLHEHHEPSTSVVGVDQMELEDRIESSTAVQTLESDQLGFTEHENMPREPENLETLKSTLSPVQLEEENLDSLTTMEPPKTEMLTSGEENMDTLKTMEPPKRELLTSEEENLDSLAKVEPPPREVLTSGEENLDSLTTMELPQREVLTSGEKNLDSLTPMELPQRGVLMSEGENASLTAMELPKREVLTSQNAHKHEGLKSDEVSEAEKVICFKKQLSSERMHLCEESLEIEKVRSAAEVTEQELDAFSGVRDRSFEEDYTQDKVARGDAEIREDRREEGSYKATEDAEIPRVEKVQLIAETPMRAGNFSFTPRPSPFSAPSSMQLPADNDVLATILGRSTPAIHVAPTPSETPARKRHKPGPKPSTRKRKPICDVSMVLHGEVMRQQQANTNDIRRIRKKAPCTMHEIWAMQKDAHGQQIFCEPSFLGLNEEIRELYHRVFGVGGAKISPASCIENSPHNDIVHEVSVGAEVSAATTIALPKLVEAESHDSEAVHSKAMENEQEQKEAFSVRDPLCSEAAICEQQSTCPVALLESSGMGPALASTPVIEAETVQTMDVEQQIMDVGQQVQGQIEGKPRIGEEDLRAEVDTSCESTKVVEVVQEAVHRLENDLICSSETLSTGEPTTLVPESQNVGSETENFFVEMVDEESRKETLISVHEADKEIQTSEQDSDEDTQKPVQETNKETELPIPDASTECTLPAQETSEDTQVQEESQMEIKIDVQEASTESRIPVQEVDRETELPIQLKDKESQRGFDKDIQVPIQGAHEQSQLPQEAEKENHTSVLQVEPSALLQPKDEASGEVLDFPEDTNYTDADVFYYDEGDDFDEEPEYDPDMTVQDNSGWSVRTRAVSQYLRATFQALETNSKNLEEVGPPKLGLEQLLVGKNRKEAARMFFETLVLKTKDYIHVQQAGPFDDIEISARAKLMKAEI</sequence>